<sequence>MLTGNTVKTLIIVIMILFALSTAEGDGLYCVSLKKDFKISNKIHYSIMSMYFDVTNAEIYSLPYKPEGWMFDISKSKNGSGSFGGCVLWFPGGIQLNYFYDDFAVIKKKPGVNSNKIELKLEINTVESLKDNTDDKDFESDKSYKFKNDNFNIRRCEGNLY</sequence>
<dbReference type="EMBL" id="LNQR01000033">
    <property type="protein sequence ID" value="KWT91012.1"/>
    <property type="molecule type" value="Genomic_DNA"/>
</dbReference>
<reference evidence="1 2" key="1">
    <citation type="submission" date="2015-11" db="EMBL/GenBank/DDBJ databases">
        <authorList>
            <person name="Lin W."/>
        </authorList>
    </citation>
    <scope>NUCLEOTIDE SEQUENCE [LARGE SCALE GENOMIC DNA]</scope>
    <source>
        <strain evidence="1 2">HCH-1</strain>
    </source>
</reference>
<keyword evidence="2" id="KW-1185">Reference proteome</keyword>
<evidence type="ECO:0008006" key="3">
    <source>
        <dbReference type="Google" id="ProtNLM"/>
    </source>
</evidence>
<organism evidence="1 2">
    <name type="scientific">Candidatus Magnetominusculus xianensis</name>
    <dbReference type="NCBI Taxonomy" id="1748249"/>
    <lineage>
        <taxon>Bacteria</taxon>
        <taxon>Pseudomonadati</taxon>
        <taxon>Nitrospirota</taxon>
        <taxon>Nitrospiria</taxon>
        <taxon>Nitrospirales</taxon>
        <taxon>Nitrospiraceae</taxon>
        <taxon>Candidatus Magnetominusculus</taxon>
    </lineage>
</organism>
<accession>A0ABR5SH50</accession>
<proteinExistence type="predicted"/>
<dbReference type="Proteomes" id="UP000060487">
    <property type="component" value="Unassembled WGS sequence"/>
</dbReference>
<evidence type="ECO:0000313" key="1">
    <source>
        <dbReference type="EMBL" id="KWT91012.1"/>
    </source>
</evidence>
<protein>
    <recommendedName>
        <fullName evidence="3">Secreted protein</fullName>
    </recommendedName>
</protein>
<gene>
    <name evidence="1" type="ORF">ASN18_0959</name>
</gene>
<evidence type="ECO:0000313" key="2">
    <source>
        <dbReference type="Proteomes" id="UP000060487"/>
    </source>
</evidence>
<name>A0ABR5SH50_9BACT</name>
<dbReference type="RefSeq" id="WP_085051575.1">
    <property type="nucleotide sequence ID" value="NZ_LNQR01000033.1"/>
</dbReference>
<comment type="caution">
    <text evidence="1">The sequence shown here is derived from an EMBL/GenBank/DDBJ whole genome shotgun (WGS) entry which is preliminary data.</text>
</comment>